<feature type="region of interest" description="Disordered" evidence="5">
    <location>
        <begin position="411"/>
        <end position="510"/>
    </location>
</feature>
<evidence type="ECO:0000313" key="7">
    <source>
        <dbReference type="EMBL" id="PWN32984.1"/>
    </source>
</evidence>
<evidence type="ECO:0000256" key="2">
    <source>
        <dbReference type="ARBA" id="ARBA00013064"/>
    </source>
</evidence>
<feature type="domain" description="Tyrosine specific protein phosphatases" evidence="6">
    <location>
        <begin position="587"/>
        <end position="620"/>
    </location>
</feature>
<feature type="compositionally biased region" description="Polar residues" evidence="5">
    <location>
        <begin position="804"/>
        <end position="814"/>
    </location>
</feature>
<dbReference type="InterPro" id="IPR000340">
    <property type="entry name" value="Dual-sp_phosphatase_cat-dom"/>
</dbReference>
<feature type="compositionally biased region" description="Acidic residues" evidence="5">
    <location>
        <begin position="421"/>
        <end position="438"/>
    </location>
</feature>
<gene>
    <name evidence="7" type="ORF">FA14DRAFT_80127</name>
</gene>
<comment type="similarity">
    <text evidence="1">Belongs to the protein-tyrosine phosphatase family. Non-receptor class dual specificity subfamily.</text>
</comment>
<protein>
    <recommendedName>
        <fullName evidence="2">protein-tyrosine-phosphatase</fullName>
        <ecNumber evidence="2">3.1.3.48</ecNumber>
    </recommendedName>
</protein>
<dbReference type="Pfam" id="PF00782">
    <property type="entry name" value="DSPc"/>
    <property type="match status" value="1"/>
</dbReference>
<dbReference type="SMART" id="SM00195">
    <property type="entry name" value="DSPc"/>
    <property type="match status" value="1"/>
</dbReference>
<dbReference type="SUPFAM" id="SSF52799">
    <property type="entry name" value="(Phosphotyrosine protein) phosphatases II"/>
    <property type="match status" value="1"/>
</dbReference>
<dbReference type="GO" id="GO:0033550">
    <property type="term" value="F:MAP kinase tyrosine phosphatase activity"/>
    <property type="evidence" value="ECO:0007669"/>
    <property type="project" value="TreeGrafter"/>
</dbReference>
<evidence type="ECO:0000256" key="5">
    <source>
        <dbReference type="SAM" id="MobiDB-lite"/>
    </source>
</evidence>
<dbReference type="GO" id="GO:0043409">
    <property type="term" value="P:negative regulation of MAPK cascade"/>
    <property type="evidence" value="ECO:0007669"/>
    <property type="project" value="TreeGrafter"/>
</dbReference>
<feature type="compositionally biased region" description="Basic and acidic residues" evidence="5">
    <location>
        <begin position="836"/>
        <end position="856"/>
    </location>
</feature>
<sequence length="972" mass="105030">MLKRPLSHTPTPTRSTFEEASQTLLPIASTVLTSLFCNSLVTSPLLSPSPCVFGEHKVDQKDLFHQHPIKRQKISEENSFKMDNFAEAGPSKQPFLLRADAPGLQKSLSTNTSSNKPRKRPAKLALNPNTPSKRSGEASPGSRSVPASPMVGENKNEEANRQGPTNDLRDTLCGAPRRRPSVLFNNRTPALPLLDIPARSHSISKESSVPNSGPPAIWQDPSEHILSGKGSSLQHARSVYASGPIEVLPGLFLGDEFNARDEQALARLGISTILNVAKETTLPCQSDESSHDLGFLRQSVNLSRGLEKRLTLNDEAATPTSSRPPVMNLTQRIGAEAKMTDSPPMSAIREKFFTPVTSFPPVLMSPAPPQISQQPPSTTSSRPSSLYLRNTASTPNLNICFQNTRNAKVLPGAYRSGTDSSSDEEEEETGDEETEEGGESAATSSLNSHLSTAPSEGMDSLSPHDERKQFSPSDFSVTTPSSSTFSRKSPAMANTSISSSSSTSASSSAGSYTIALPNDAVALSVPPSPKSNRTWPIRYIKLPWTHDETDLAGLSSTGGFVTGCAIIADALGIDLRTGRLTPRVINSKGSSVHDRRSGVLVHCQCGVSRSATLVIAFVMQAAAYEYDFEKTRDLTGMHDCYEMVKGLSSSISPNISLIYQLVEWERLLSSQVAMQIDQHTAVRPEVERAELERETGSAQHDHTAGRNLTGVAQMTERKWGKEVMGEEDWMRMRAEEERKEQEEEAEKEKRLEEAKAREAEWRAAQGLKAPSGKLRPKALQLAVTPQISAASNNGVGGRRKKPSPSLTLVSSSKTNADRALGLSGAKTAVTLLAPTSEEKEDSREDVQMAGPDDHVNEPQNVQQSRNSTIFPWLKGQQQAAAAGERNAQSESSSRVNSRPGSGYGASSFGVMGQSAAERRIKHKRTFSAEVPDWNSRQSVLSRSKTHDAANRLSTLSVLAASAEDTPPSTAAL</sequence>
<dbReference type="GO" id="GO:0008330">
    <property type="term" value="F:protein tyrosine/threonine phosphatase activity"/>
    <property type="evidence" value="ECO:0007669"/>
    <property type="project" value="TreeGrafter"/>
</dbReference>
<feature type="compositionally biased region" description="Basic and acidic residues" evidence="5">
    <location>
        <begin position="687"/>
        <end position="704"/>
    </location>
</feature>
<dbReference type="PROSITE" id="PS00383">
    <property type="entry name" value="TYR_PHOSPHATASE_1"/>
    <property type="match status" value="1"/>
</dbReference>
<evidence type="ECO:0000256" key="4">
    <source>
        <dbReference type="ARBA" id="ARBA00022912"/>
    </source>
</evidence>
<dbReference type="GeneID" id="37024699"/>
<accession>A0A316V714</accession>
<keyword evidence="3" id="KW-0378">Hydrolase</keyword>
<dbReference type="Proteomes" id="UP000245771">
    <property type="component" value="Unassembled WGS sequence"/>
</dbReference>
<feature type="compositionally biased region" description="Low complexity" evidence="5">
    <location>
        <begin position="470"/>
        <end position="510"/>
    </location>
</feature>
<dbReference type="OrthoDB" id="2017893at2759"/>
<keyword evidence="4" id="KW-0904">Protein phosphatase</keyword>
<dbReference type="GO" id="GO:0005737">
    <property type="term" value="C:cytoplasm"/>
    <property type="evidence" value="ECO:0007669"/>
    <property type="project" value="TreeGrafter"/>
</dbReference>
<evidence type="ECO:0000256" key="3">
    <source>
        <dbReference type="ARBA" id="ARBA00022801"/>
    </source>
</evidence>
<dbReference type="AlphaFoldDB" id="A0A316V714"/>
<name>A0A316V714_9BASI</name>
<feature type="region of interest" description="Disordered" evidence="5">
    <location>
        <begin position="105"/>
        <end position="183"/>
    </location>
</feature>
<proteinExistence type="inferred from homology"/>
<evidence type="ECO:0000259" key="6">
    <source>
        <dbReference type="PROSITE" id="PS50056"/>
    </source>
</evidence>
<evidence type="ECO:0000256" key="1">
    <source>
        <dbReference type="ARBA" id="ARBA00008601"/>
    </source>
</evidence>
<dbReference type="InterPro" id="IPR016130">
    <property type="entry name" value="Tyr_Pase_AS"/>
</dbReference>
<dbReference type="RefSeq" id="XP_025353286.1">
    <property type="nucleotide sequence ID" value="XM_025502918.1"/>
</dbReference>
<feature type="region of interest" description="Disordered" evidence="5">
    <location>
        <begin position="687"/>
        <end position="706"/>
    </location>
</feature>
<dbReference type="PANTHER" id="PTHR10159">
    <property type="entry name" value="DUAL SPECIFICITY PROTEIN PHOSPHATASE"/>
    <property type="match status" value="1"/>
</dbReference>
<dbReference type="PANTHER" id="PTHR10159:SF519">
    <property type="entry name" value="DUAL SPECIFICITY PROTEIN PHOSPHATASE MPK3"/>
    <property type="match status" value="1"/>
</dbReference>
<dbReference type="InterPro" id="IPR020422">
    <property type="entry name" value="TYR_PHOSPHATASE_DUAL_dom"/>
</dbReference>
<feature type="compositionally biased region" description="Polar residues" evidence="5">
    <location>
        <begin position="106"/>
        <end position="115"/>
    </location>
</feature>
<evidence type="ECO:0000313" key="8">
    <source>
        <dbReference type="Proteomes" id="UP000245771"/>
    </source>
</evidence>
<feature type="region of interest" description="Disordered" evidence="5">
    <location>
        <begin position="734"/>
        <end position="753"/>
    </location>
</feature>
<dbReference type="EC" id="3.1.3.48" evidence="2"/>
<feature type="compositionally biased region" description="Polar residues" evidence="5">
    <location>
        <begin position="886"/>
        <end position="899"/>
    </location>
</feature>
<reference evidence="7 8" key="1">
    <citation type="journal article" date="2018" name="Mol. Biol. Evol.">
        <title>Broad Genomic Sampling Reveals a Smut Pathogenic Ancestry of the Fungal Clade Ustilaginomycotina.</title>
        <authorList>
            <person name="Kijpornyongpan T."/>
            <person name="Mondo S.J."/>
            <person name="Barry K."/>
            <person name="Sandor L."/>
            <person name="Lee J."/>
            <person name="Lipzen A."/>
            <person name="Pangilinan J."/>
            <person name="LaButti K."/>
            <person name="Hainaut M."/>
            <person name="Henrissat B."/>
            <person name="Grigoriev I.V."/>
            <person name="Spatafora J.W."/>
            <person name="Aime M.C."/>
        </authorList>
    </citation>
    <scope>NUCLEOTIDE SEQUENCE [LARGE SCALE GENOMIC DNA]</scope>
    <source>
        <strain evidence="7 8">MCA 3882</strain>
    </source>
</reference>
<dbReference type="STRING" id="1280837.A0A316V714"/>
<dbReference type="PROSITE" id="PS50056">
    <property type="entry name" value="TYR_PHOSPHATASE_2"/>
    <property type="match status" value="1"/>
</dbReference>
<feature type="region of interest" description="Disordered" evidence="5">
    <location>
        <begin position="789"/>
        <end position="915"/>
    </location>
</feature>
<organism evidence="7 8">
    <name type="scientific">Meira miltonrushii</name>
    <dbReference type="NCBI Taxonomy" id="1280837"/>
    <lineage>
        <taxon>Eukaryota</taxon>
        <taxon>Fungi</taxon>
        <taxon>Dikarya</taxon>
        <taxon>Basidiomycota</taxon>
        <taxon>Ustilaginomycotina</taxon>
        <taxon>Exobasidiomycetes</taxon>
        <taxon>Exobasidiales</taxon>
        <taxon>Brachybasidiaceae</taxon>
        <taxon>Meira</taxon>
    </lineage>
</organism>
<dbReference type="InterPro" id="IPR029021">
    <property type="entry name" value="Prot-tyrosine_phosphatase-like"/>
</dbReference>
<feature type="compositionally biased region" description="Low complexity" evidence="5">
    <location>
        <begin position="370"/>
        <end position="385"/>
    </location>
</feature>
<keyword evidence="8" id="KW-1185">Reference proteome</keyword>
<dbReference type="GO" id="GO:0017017">
    <property type="term" value="F:MAP kinase tyrosine/serine/threonine phosphatase activity"/>
    <property type="evidence" value="ECO:0007669"/>
    <property type="project" value="TreeGrafter"/>
</dbReference>
<dbReference type="InParanoid" id="A0A316V714"/>
<feature type="compositionally biased region" description="Polar residues" evidence="5">
    <location>
        <begin position="857"/>
        <end position="879"/>
    </location>
</feature>
<dbReference type="InterPro" id="IPR000387">
    <property type="entry name" value="Tyr_Pase_dom"/>
</dbReference>
<dbReference type="Gene3D" id="3.90.190.10">
    <property type="entry name" value="Protein tyrosine phosphatase superfamily"/>
    <property type="match status" value="2"/>
</dbReference>
<feature type="region of interest" description="Disordered" evidence="5">
    <location>
        <begin position="364"/>
        <end position="389"/>
    </location>
</feature>
<dbReference type="EMBL" id="KZ819605">
    <property type="protein sequence ID" value="PWN32984.1"/>
    <property type="molecule type" value="Genomic_DNA"/>
</dbReference>